<keyword evidence="2" id="KW-0472">Membrane</keyword>
<dbReference type="InterPro" id="IPR023801">
    <property type="entry name" value="His_deacetylse_dom"/>
</dbReference>
<dbReference type="InterPro" id="IPR023696">
    <property type="entry name" value="Ureohydrolase_dom_sf"/>
</dbReference>
<dbReference type="SUPFAM" id="SSF52768">
    <property type="entry name" value="Arginase/deacetylase"/>
    <property type="match status" value="1"/>
</dbReference>
<evidence type="ECO:0000256" key="2">
    <source>
        <dbReference type="SAM" id="Phobius"/>
    </source>
</evidence>
<dbReference type="GO" id="GO:0004407">
    <property type="term" value="F:histone deacetylase activity"/>
    <property type="evidence" value="ECO:0007669"/>
    <property type="project" value="TreeGrafter"/>
</dbReference>
<evidence type="ECO:0000313" key="5">
    <source>
        <dbReference type="Proteomes" id="UP000004095"/>
    </source>
</evidence>
<evidence type="ECO:0000256" key="1">
    <source>
        <dbReference type="ARBA" id="ARBA00005947"/>
    </source>
</evidence>
<dbReference type="Pfam" id="PF00850">
    <property type="entry name" value="Hist_deacetyl"/>
    <property type="match status" value="1"/>
</dbReference>
<dbReference type="PANTHER" id="PTHR10625">
    <property type="entry name" value="HISTONE DEACETYLASE HDAC1-RELATED"/>
    <property type="match status" value="1"/>
</dbReference>
<comment type="caution">
    <text evidence="4">The sequence shown here is derived from an EMBL/GenBank/DDBJ whole genome shotgun (WGS) entry which is preliminary data.</text>
</comment>
<dbReference type="InterPro" id="IPR037138">
    <property type="entry name" value="His_deacetylse_dom_sf"/>
</dbReference>
<dbReference type="InterPro" id="IPR000286">
    <property type="entry name" value="HDACs"/>
</dbReference>
<dbReference type="EMBL" id="AAWS01000031">
    <property type="protein sequence ID" value="EAY26657.1"/>
    <property type="molecule type" value="Genomic_DNA"/>
</dbReference>
<dbReference type="eggNOG" id="COG0123">
    <property type="taxonomic scope" value="Bacteria"/>
</dbReference>
<gene>
    <name evidence="4" type="ORF">M23134_02908</name>
</gene>
<dbReference type="OrthoDB" id="9808367at2"/>
<accession>A1ZSA9</accession>
<proteinExistence type="inferred from homology"/>
<protein>
    <submittedName>
        <fullName evidence="4">Histone deacetylase family protein, putative</fullName>
    </submittedName>
</protein>
<evidence type="ECO:0000313" key="4">
    <source>
        <dbReference type="EMBL" id="EAY26657.1"/>
    </source>
</evidence>
<organism evidence="4 5">
    <name type="scientific">Microscilla marina ATCC 23134</name>
    <dbReference type="NCBI Taxonomy" id="313606"/>
    <lineage>
        <taxon>Bacteria</taxon>
        <taxon>Pseudomonadati</taxon>
        <taxon>Bacteroidota</taxon>
        <taxon>Cytophagia</taxon>
        <taxon>Cytophagales</taxon>
        <taxon>Microscillaceae</taxon>
        <taxon>Microscilla</taxon>
    </lineage>
</organism>
<keyword evidence="2" id="KW-1133">Transmembrane helix</keyword>
<dbReference type="Gene3D" id="3.40.800.20">
    <property type="entry name" value="Histone deacetylase domain"/>
    <property type="match status" value="1"/>
</dbReference>
<reference evidence="4 5" key="1">
    <citation type="submission" date="2007-01" db="EMBL/GenBank/DDBJ databases">
        <authorList>
            <person name="Haygood M."/>
            <person name="Podell S."/>
            <person name="Anderson C."/>
            <person name="Hopkinson B."/>
            <person name="Roe K."/>
            <person name="Barbeau K."/>
            <person name="Gaasterland T."/>
            <person name="Ferriera S."/>
            <person name="Johnson J."/>
            <person name="Kravitz S."/>
            <person name="Beeson K."/>
            <person name="Sutton G."/>
            <person name="Rogers Y.-H."/>
            <person name="Friedman R."/>
            <person name="Frazier M."/>
            <person name="Venter J.C."/>
        </authorList>
    </citation>
    <scope>NUCLEOTIDE SEQUENCE [LARGE SCALE GENOMIC DNA]</scope>
    <source>
        <strain evidence="4 5">ATCC 23134</strain>
    </source>
</reference>
<feature type="transmembrane region" description="Helical" evidence="2">
    <location>
        <begin position="118"/>
        <end position="135"/>
    </location>
</feature>
<evidence type="ECO:0000259" key="3">
    <source>
        <dbReference type="Pfam" id="PF00850"/>
    </source>
</evidence>
<dbReference type="PRINTS" id="PR01270">
    <property type="entry name" value="HDASUPER"/>
</dbReference>
<feature type="transmembrane region" description="Helical" evidence="2">
    <location>
        <begin position="79"/>
        <end position="98"/>
    </location>
</feature>
<keyword evidence="5" id="KW-1185">Reference proteome</keyword>
<dbReference type="GO" id="GO:0040029">
    <property type="term" value="P:epigenetic regulation of gene expression"/>
    <property type="evidence" value="ECO:0007669"/>
    <property type="project" value="TreeGrafter"/>
</dbReference>
<dbReference type="AlphaFoldDB" id="A1ZSA9"/>
<keyword evidence="2" id="KW-0812">Transmembrane</keyword>
<dbReference type="Proteomes" id="UP000004095">
    <property type="component" value="Unassembled WGS sequence"/>
</dbReference>
<name>A1ZSA9_MICM2</name>
<sequence length="280" mass="31353">MKVFYNKQQTVQSIGSDSPSAGKPKLVLQAWKKLGYPMEIMKVRPLTVDELCLAHDPSYVRGVLKGNIKNGFDNKNKEIAKSLLWTTGSFVSAATYAYQHRTSTFSPTSGFHHACYDQAAGFCTFAGLTIAAILMKKRFGAKKIGILDLDSHSGDGTDQTLYKTGHENLVEHYSLGYEDVNIYNNEQWLTNLPDLIRNRFSDCEVLFYQAGVDCHMDDPYVDSGQFTTEQIAEREKIVYTTCRALKLPVVTNLAGGYQKPIEKVVHLHNLTAIAFHEANQ</sequence>
<dbReference type="RefSeq" id="WP_002700379.1">
    <property type="nucleotide sequence ID" value="NZ_AAWS01000031.1"/>
</dbReference>
<feature type="domain" description="Histone deacetylase" evidence="3">
    <location>
        <begin position="28"/>
        <end position="164"/>
    </location>
</feature>
<comment type="similarity">
    <text evidence="1">Belongs to the histone deacetylase family.</text>
</comment>